<sequence>MTKDASTQFGQPLSPESKKLVNEVRLKLKEPIHPNFNTDFNIYRFVLNAERQFNKSKEVVEYAAKALNNHLRYRRCLHLDEMEDVPFSKNPIFIRRLLPCGQIQKTTDTNNRLLWYVEYATISVEGLASTLRSSAACRYQFWQFEHMLRRVNEQEEATGRFSSLRHVVDLTGYEINPFEMLFVSSGALSYYSTLFHYEMFPELVYPVEIVNVARWVHMPYRLIKTVMPAGFADRFRLFDSTFLNELKKEVKLEDIPETLGGLDKDIRCISAIKPKPEEHWKPPSEKILAELETLHISAKKQKIFKIEVAENSPRRTLAWYYKTDGDVYFGVFFDPQNNQSSKDKKKEDKEFFDVENNEMVYPLLKITAKLVHEFDYVDLERPGTYYAVFCNKHSWLHRRTVDVMFQTSAVDGTEPRRVYHDGTTSAIEEGILKSLQLRDFKDYS</sequence>
<protein>
    <submittedName>
        <fullName evidence="2">CRAL-TRIO domain-containing protein</fullName>
    </submittedName>
</protein>
<evidence type="ECO:0000313" key="1">
    <source>
        <dbReference type="Proteomes" id="UP000887576"/>
    </source>
</evidence>
<accession>A0AC34RFE6</accession>
<name>A0AC34RFE6_9BILA</name>
<dbReference type="Proteomes" id="UP000887576">
    <property type="component" value="Unplaced"/>
</dbReference>
<reference evidence="2" key="1">
    <citation type="submission" date="2022-11" db="UniProtKB">
        <authorList>
            <consortium name="WormBaseParasite"/>
        </authorList>
    </citation>
    <scope>IDENTIFICATION</scope>
</reference>
<evidence type="ECO:0000313" key="2">
    <source>
        <dbReference type="WBParaSite" id="JU765_v2.g6284.t1"/>
    </source>
</evidence>
<organism evidence="1 2">
    <name type="scientific">Panagrolaimus sp. JU765</name>
    <dbReference type="NCBI Taxonomy" id="591449"/>
    <lineage>
        <taxon>Eukaryota</taxon>
        <taxon>Metazoa</taxon>
        <taxon>Ecdysozoa</taxon>
        <taxon>Nematoda</taxon>
        <taxon>Chromadorea</taxon>
        <taxon>Rhabditida</taxon>
        <taxon>Tylenchina</taxon>
        <taxon>Panagrolaimomorpha</taxon>
        <taxon>Panagrolaimoidea</taxon>
        <taxon>Panagrolaimidae</taxon>
        <taxon>Panagrolaimus</taxon>
    </lineage>
</organism>
<proteinExistence type="predicted"/>
<dbReference type="WBParaSite" id="JU765_v2.g6284.t1">
    <property type="protein sequence ID" value="JU765_v2.g6284.t1"/>
    <property type="gene ID" value="JU765_v2.g6284"/>
</dbReference>